<dbReference type="InterPro" id="IPR002885">
    <property type="entry name" value="PPR_rpt"/>
</dbReference>
<dbReference type="GO" id="GO:0003735">
    <property type="term" value="F:structural constituent of ribosome"/>
    <property type="evidence" value="ECO:0007669"/>
    <property type="project" value="InterPro"/>
</dbReference>
<dbReference type="CDD" id="cd02869">
    <property type="entry name" value="PseudoU_synth_RluA_like"/>
    <property type="match status" value="1"/>
</dbReference>
<accession>A0A813LUC0</accession>
<dbReference type="Pfam" id="PF00467">
    <property type="entry name" value="KOW"/>
    <property type="match status" value="1"/>
</dbReference>
<dbReference type="Gene3D" id="1.25.40.10">
    <property type="entry name" value="Tetratricopeptide repeat domain"/>
    <property type="match status" value="3"/>
</dbReference>
<comment type="similarity">
    <text evidence="1">Belongs to the eukaryotic ribosomal protein eL27 family.</text>
</comment>
<gene>
    <name evidence="8" type="ORF">PGLA2088_LOCUS49427</name>
</gene>
<dbReference type="GO" id="GO:0006412">
    <property type="term" value="P:translation"/>
    <property type="evidence" value="ECO:0007669"/>
    <property type="project" value="InterPro"/>
</dbReference>
<feature type="repeat" description="PPR" evidence="5">
    <location>
        <begin position="144"/>
        <end position="178"/>
    </location>
</feature>
<dbReference type="EMBL" id="CAJNNW010037042">
    <property type="protein sequence ID" value="CAE8738990.1"/>
    <property type="molecule type" value="Genomic_DNA"/>
</dbReference>
<organism evidence="8 9">
    <name type="scientific">Polarella glacialis</name>
    <name type="common">Dinoflagellate</name>
    <dbReference type="NCBI Taxonomy" id="89957"/>
    <lineage>
        <taxon>Eukaryota</taxon>
        <taxon>Sar</taxon>
        <taxon>Alveolata</taxon>
        <taxon>Dinophyceae</taxon>
        <taxon>Suessiales</taxon>
        <taxon>Suessiaceae</taxon>
        <taxon>Polarella</taxon>
    </lineage>
</organism>
<keyword evidence="2" id="KW-0677">Repeat</keyword>
<dbReference type="GO" id="GO:0003723">
    <property type="term" value="F:RNA binding"/>
    <property type="evidence" value="ECO:0007669"/>
    <property type="project" value="InterPro"/>
</dbReference>
<evidence type="ECO:0000313" key="9">
    <source>
        <dbReference type="Proteomes" id="UP000626109"/>
    </source>
</evidence>
<evidence type="ECO:0000256" key="2">
    <source>
        <dbReference type="ARBA" id="ARBA00022737"/>
    </source>
</evidence>
<feature type="compositionally biased region" description="Polar residues" evidence="6">
    <location>
        <begin position="657"/>
        <end position="666"/>
    </location>
</feature>
<evidence type="ECO:0000259" key="7">
    <source>
        <dbReference type="SMART" id="SM00739"/>
    </source>
</evidence>
<evidence type="ECO:0000256" key="3">
    <source>
        <dbReference type="ARBA" id="ARBA00022980"/>
    </source>
</evidence>
<dbReference type="Pfam" id="PF01535">
    <property type="entry name" value="PPR"/>
    <property type="match status" value="5"/>
</dbReference>
<dbReference type="Gene3D" id="3.30.2350.10">
    <property type="entry name" value="Pseudouridine synthase"/>
    <property type="match status" value="1"/>
</dbReference>
<dbReference type="CDD" id="cd06090">
    <property type="entry name" value="KOW_RPL27"/>
    <property type="match status" value="1"/>
</dbReference>
<feature type="region of interest" description="Disordered" evidence="6">
    <location>
        <begin position="657"/>
        <end position="676"/>
    </location>
</feature>
<feature type="domain" description="KOW" evidence="7">
    <location>
        <begin position="684"/>
        <end position="711"/>
    </location>
</feature>
<dbReference type="Pfam" id="PF00849">
    <property type="entry name" value="PseudoU_synth_2"/>
    <property type="match status" value="1"/>
</dbReference>
<dbReference type="GO" id="GO:0005840">
    <property type="term" value="C:ribosome"/>
    <property type="evidence" value="ECO:0007669"/>
    <property type="project" value="UniProtKB-KW"/>
</dbReference>
<reference evidence="8" key="1">
    <citation type="submission" date="2021-02" db="EMBL/GenBank/DDBJ databases">
        <authorList>
            <person name="Dougan E. K."/>
            <person name="Rhodes N."/>
            <person name="Thang M."/>
            <person name="Chan C."/>
        </authorList>
    </citation>
    <scope>NUCLEOTIDE SEQUENCE</scope>
</reference>
<evidence type="ECO:0000313" key="8">
    <source>
        <dbReference type="EMBL" id="CAE8738990.1"/>
    </source>
</evidence>
<evidence type="ECO:0000256" key="6">
    <source>
        <dbReference type="SAM" id="MobiDB-lite"/>
    </source>
</evidence>
<feature type="repeat" description="PPR" evidence="5">
    <location>
        <begin position="9"/>
        <end position="43"/>
    </location>
</feature>
<dbReference type="InterPro" id="IPR020103">
    <property type="entry name" value="PsdUridine_synth_cat_dom_sf"/>
</dbReference>
<dbReference type="GO" id="GO:1990904">
    <property type="term" value="C:ribonucleoprotein complex"/>
    <property type="evidence" value="ECO:0007669"/>
    <property type="project" value="UniProtKB-KW"/>
</dbReference>
<dbReference type="InterPro" id="IPR038655">
    <property type="entry name" value="Ribosomal_eL27_sf"/>
</dbReference>
<dbReference type="Proteomes" id="UP000626109">
    <property type="component" value="Unassembled WGS sequence"/>
</dbReference>
<feature type="repeat" description="PPR" evidence="5">
    <location>
        <begin position="284"/>
        <end position="318"/>
    </location>
</feature>
<dbReference type="InterPro" id="IPR006145">
    <property type="entry name" value="PsdUridine_synth_RsuA/RluA"/>
</dbReference>
<evidence type="ECO:0000256" key="5">
    <source>
        <dbReference type="PROSITE-ProRule" id="PRU00708"/>
    </source>
</evidence>
<dbReference type="NCBIfam" id="TIGR00756">
    <property type="entry name" value="PPR"/>
    <property type="match status" value="2"/>
</dbReference>
<evidence type="ECO:0000256" key="4">
    <source>
        <dbReference type="ARBA" id="ARBA00023274"/>
    </source>
</evidence>
<dbReference type="InterPro" id="IPR008991">
    <property type="entry name" value="Translation_prot_SH3-like_sf"/>
</dbReference>
<dbReference type="GO" id="GO:0001522">
    <property type="term" value="P:pseudouridine synthesis"/>
    <property type="evidence" value="ECO:0007669"/>
    <property type="project" value="InterPro"/>
</dbReference>
<dbReference type="InterPro" id="IPR005824">
    <property type="entry name" value="KOW"/>
</dbReference>
<dbReference type="InterPro" id="IPR041991">
    <property type="entry name" value="Ribosomal_eL27_KOW"/>
</dbReference>
<dbReference type="AlphaFoldDB" id="A0A813LUC0"/>
<dbReference type="SUPFAM" id="SSF55120">
    <property type="entry name" value="Pseudouridine synthase"/>
    <property type="match status" value="1"/>
</dbReference>
<dbReference type="Pfam" id="PF01777">
    <property type="entry name" value="Ribosomal_L27e"/>
    <property type="match status" value="1"/>
</dbReference>
<dbReference type="GO" id="GO:0009982">
    <property type="term" value="F:pseudouridine synthase activity"/>
    <property type="evidence" value="ECO:0007669"/>
    <property type="project" value="InterPro"/>
</dbReference>
<keyword evidence="4" id="KW-0687">Ribonucleoprotein</keyword>
<evidence type="ECO:0000256" key="1">
    <source>
        <dbReference type="ARBA" id="ARBA00009124"/>
    </source>
</evidence>
<dbReference type="InterPro" id="IPR011990">
    <property type="entry name" value="TPR-like_helical_dom_sf"/>
</dbReference>
<dbReference type="Gene3D" id="2.30.30.770">
    <property type="match status" value="1"/>
</dbReference>
<sequence>MRLLIISPDEISYNAAMSACERGGQWRCALSILSCLPSARVAPSVISCSAAISSCEKGAQWSLALGLLMGMPRFRVVPDRITHSAVISACEKAGQWQLALRILSGSTPDRISFNAAISSCEKAGKWRTALSLLCQMPERRVAQSEISYNAAISACESRGRWELGFTVLTSMSRFRLVPDEFSYNSAIFACAKGGQWQWALRVFAGISEVRVACDAITCNAAISACAGGAQWQPALHMLKDIPEMRLSPDKFSYCAALSACEKGRQWQFSLSLLSEMTQTRLSGDELCHGAAISACEKDGRWQVAVSLLHQMPQRSMKPSAIMYNVVSSALETAGVWEASLALLGNMLVQRLIPDALFAGSTAGALRKAVSEESAYDLLVQLLQLWIAQDRPEAQEEGEPEEENGYLPGSSEHVRILGTAPGVIAIFKPTGVTTATAVGQVSQQLVGETAESELYNPAGLFIVSRLDHPTSGVCPVALGVAGSAAAYWLQAQFAGRLVRKEYLCLCEGPALGPEGFTGAIASRLLTTDMGLVRGTSQSSRTEVSALGREAATGYEVVARYCAPRGAAGEISELMLLLVRPLTGRTHQIRVHLASIGRPLVGDLTYGTRGSSLLPACPRLFLHCREITLRDVEGRPFVAEAPLPADLQDILARLQPVQVQESRNGNHQGEQEEQSLAGGSKSMGKFIKAGRVVVILSGRYAGKKAIVAKVFDDGSKSRPFGHCLVAGVDRAPLKVTRKMSKKKISKRTRVKPFVKYVNYNHIMPTRYQVPTEIQMVTDQQMDTSDGRIEAKKFVKSLLQEKFAAPPADKTGRPSKDVLYLRKKLRF</sequence>
<keyword evidence="3" id="KW-0689">Ribosomal protein</keyword>
<feature type="repeat" description="PPR" evidence="5">
    <location>
        <begin position="109"/>
        <end position="143"/>
    </location>
</feature>
<dbReference type="PROSITE" id="PS51375">
    <property type="entry name" value="PPR"/>
    <property type="match status" value="5"/>
</dbReference>
<dbReference type="PANTHER" id="PTHR47936:SF1">
    <property type="entry name" value="PENTATRICOPEPTIDE REPEAT-CONTAINING PROTEIN GUN1, CHLOROPLASTIC"/>
    <property type="match status" value="1"/>
</dbReference>
<dbReference type="SUPFAM" id="SSF50104">
    <property type="entry name" value="Translation proteins SH3-like domain"/>
    <property type="match status" value="1"/>
</dbReference>
<dbReference type="InterPro" id="IPR001141">
    <property type="entry name" value="Ribosomal_eL27"/>
</dbReference>
<dbReference type="SMART" id="SM00739">
    <property type="entry name" value="KOW"/>
    <property type="match status" value="1"/>
</dbReference>
<feature type="repeat" description="PPR" evidence="5">
    <location>
        <begin position="214"/>
        <end position="248"/>
    </location>
</feature>
<comment type="caution">
    <text evidence="8">The sequence shown here is derived from an EMBL/GenBank/DDBJ whole genome shotgun (WGS) entry which is preliminary data.</text>
</comment>
<protein>
    <recommendedName>
        <fullName evidence="7">KOW domain-containing protein</fullName>
    </recommendedName>
</protein>
<proteinExistence type="inferred from homology"/>
<dbReference type="PANTHER" id="PTHR47936">
    <property type="entry name" value="PPR_LONG DOMAIN-CONTAINING PROTEIN"/>
    <property type="match status" value="1"/>
</dbReference>
<name>A0A813LUC0_POLGL</name>